<sequence length="821" mass="89729">MAEKAVTIRTRKFMTNRLLSRKQFVIDVLHPGRANVSKAELKEKLARMYEVKDPNAIFVFKFRTHFGGGKSSGFGLIYDNVESAKKFEPKYRLIRNGLDTKIEKSRKQIKERKNRAKKIRGVKKTKAEEGAAGESDTDENDDVAIPETNEEPEEDDPEEEDLTTAVTVSASSTDAVTVALPAGSAVPVSVIPVDSSDPKWHRVTEIVHHLRPPPPPQPPIDDSRRLFQRLWTDEDEIELLRGFLDYVATHRGGNSSHPPDTAPFYEMIKSKLQLEFNKNQLVEKLRRLKKKYRNVMSKISSGKEVFFKSPHDQSTFEISRKIWNQTGKIIGFEDNNAMDFEETNTNGNYFNSPGSNPSNVEIDSENGVEKRLMMMSSSSGGSRKRSRSRIGKIEEDNKPVITPSDVQTPNAASNVNLNEPATAVVGGNIGVLIEETVKNCVSPVIKEMMNGTTSMMMAAMGGGGGGGNKAVSDERWRKQQILELEVYSRRLELVQEQIRATLHELKTMPSGLIGNTPMVYLNNIVDGCVARIAAKLEMMQPCSSVKDRIAYGMIKDAEDKGLISPGKNILIEPTSGNTGIGIAMVGAARGYKVVITMPASVSIERRIILLALGAELHLTDPSKGVIGVIVKAEEILSKTPDGFMLEQFRNPSNPQSHYETTGPEIWRDCAEKVDMLVVGVGTGGTISGAGKFLKEKNKDFKVYGVEPAESAVLSGGQPGPHGIQGIGAGLIPDNLDFSVLDEVIQVTSVEAIETAKLLALKEGLLVGISSGAAAAAAIKVAKRPENAGKLIVVVFPSGGERYLSTPMFDSIRCEAENLAIE</sequence>
<comment type="similarity">
    <text evidence="4">Belongs to the GeBP family.</text>
</comment>
<evidence type="ECO:0000256" key="2">
    <source>
        <dbReference type="ARBA" id="ARBA00007103"/>
    </source>
</evidence>
<dbReference type="InterPro" id="IPR053932">
    <property type="entry name" value="GeBP-like_DBD"/>
</dbReference>
<comment type="caution">
    <text evidence="16">The sequence shown here is derived from an EMBL/GenBank/DDBJ whole genome shotgun (WGS) entry which is preliminary data.</text>
</comment>
<evidence type="ECO:0000256" key="8">
    <source>
        <dbReference type="ARBA" id="ARBA00022980"/>
    </source>
</evidence>
<dbReference type="Proteomes" id="UP000824890">
    <property type="component" value="Unassembled WGS sequence"/>
</dbReference>
<feature type="domain" description="Glabrous enhancer-binding protein-like DBD" evidence="15">
    <location>
        <begin position="227"/>
        <end position="324"/>
    </location>
</feature>
<comment type="similarity">
    <text evidence="3">Belongs to the eukaryotic ribosomal protein eS24 family.</text>
</comment>
<evidence type="ECO:0000313" key="17">
    <source>
        <dbReference type="Proteomes" id="UP000824890"/>
    </source>
</evidence>
<evidence type="ECO:0000256" key="6">
    <source>
        <dbReference type="ARBA" id="ARBA00022679"/>
    </source>
</evidence>
<comment type="cofactor">
    <cofactor evidence="1 11">
        <name>pyridoxal 5'-phosphate</name>
        <dbReference type="ChEBI" id="CHEBI:597326"/>
    </cofactor>
</comment>
<keyword evidence="12" id="KW-0175">Coiled coil</keyword>
<dbReference type="InterPro" id="IPR005859">
    <property type="entry name" value="CysK"/>
</dbReference>
<dbReference type="InterPro" id="IPR001976">
    <property type="entry name" value="Ribosomal_eS24"/>
</dbReference>
<dbReference type="InterPro" id="IPR001216">
    <property type="entry name" value="P-phosphate_BS"/>
</dbReference>
<dbReference type="PROSITE" id="PS00529">
    <property type="entry name" value="RIBOSOMAL_S24E"/>
    <property type="match status" value="1"/>
</dbReference>
<dbReference type="InterPro" id="IPR018098">
    <property type="entry name" value="Ribosomal_eS24_CS"/>
</dbReference>
<dbReference type="PROSITE" id="PS00901">
    <property type="entry name" value="CYS_SYNTHASE"/>
    <property type="match status" value="1"/>
</dbReference>
<evidence type="ECO:0000256" key="13">
    <source>
        <dbReference type="SAM" id="MobiDB-lite"/>
    </source>
</evidence>
<evidence type="ECO:0000256" key="5">
    <source>
        <dbReference type="ARBA" id="ARBA00022605"/>
    </source>
</evidence>
<keyword evidence="6 11" id="KW-0808">Transferase</keyword>
<evidence type="ECO:0000256" key="3">
    <source>
        <dbReference type="ARBA" id="ARBA00009680"/>
    </source>
</evidence>
<evidence type="ECO:0000256" key="1">
    <source>
        <dbReference type="ARBA" id="ARBA00001933"/>
    </source>
</evidence>
<keyword evidence="17" id="KW-1185">Reference proteome</keyword>
<reference evidence="16 17" key="1">
    <citation type="submission" date="2021-05" db="EMBL/GenBank/DDBJ databases">
        <title>Genome Assembly of Synthetic Allotetraploid Brassica napus Reveals Homoeologous Exchanges between Subgenomes.</title>
        <authorList>
            <person name="Davis J.T."/>
        </authorList>
    </citation>
    <scope>NUCLEOTIDE SEQUENCE [LARGE SCALE GENOMIC DNA]</scope>
    <source>
        <strain evidence="17">cv. Da-Ae</strain>
        <tissue evidence="16">Seedling</tissue>
    </source>
</reference>
<dbReference type="NCBIfam" id="TIGR01136">
    <property type="entry name" value="cysKM"/>
    <property type="match status" value="1"/>
</dbReference>
<dbReference type="EMBL" id="JAGKQM010000015">
    <property type="protein sequence ID" value="KAH0881550.1"/>
    <property type="molecule type" value="Genomic_DNA"/>
</dbReference>
<dbReference type="CDD" id="cd01561">
    <property type="entry name" value="CBS_like"/>
    <property type="match status" value="1"/>
</dbReference>
<dbReference type="InterPro" id="IPR012678">
    <property type="entry name" value="Ribosomal_uL23/eL15/eS24_sf"/>
</dbReference>
<evidence type="ECO:0000256" key="7">
    <source>
        <dbReference type="ARBA" id="ARBA00022898"/>
    </source>
</evidence>
<dbReference type="InterPro" id="IPR053709">
    <property type="entry name" value="eRP_eS24_sf"/>
</dbReference>
<proteinExistence type="inferred from homology"/>
<dbReference type="EC" id="2.5.1.47" evidence="11"/>
<keyword evidence="10" id="KW-0687">Ribonucleoprotein</keyword>
<accession>A0ABQ7ZMR6</accession>
<gene>
    <name evidence="16" type="ORF">HID58_068944</name>
</gene>
<evidence type="ECO:0000256" key="4">
    <source>
        <dbReference type="ARBA" id="ARBA00010820"/>
    </source>
</evidence>
<name>A0ABQ7ZMR6_BRANA</name>
<feature type="compositionally biased region" description="Polar residues" evidence="13">
    <location>
        <begin position="404"/>
        <end position="413"/>
    </location>
</feature>
<evidence type="ECO:0000256" key="9">
    <source>
        <dbReference type="ARBA" id="ARBA00023192"/>
    </source>
</evidence>
<comment type="catalytic activity">
    <reaction evidence="11">
        <text>O-acetyl-L-serine + hydrogen sulfide = L-cysteine + acetate</text>
        <dbReference type="Rhea" id="RHEA:14829"/>
        <dbReference type="ChEBI" id="CHEBI:29919"/>
        <dbReference type="ChEBI" id="CHEBI:30089"/>
        <dbReference type="ChEBI" id="CHEBI:35235"/>
        <dbReference type="ChEBI" id="CHEBI:58340"/>
        <dbReference type="EC" id="2.5.1.47"/>
    </reaction>
</comment>
<feature type="coiled-coil region" evidence="12">
    <location>
        <begin position="271"/>
        <end position="298"/>
    </location>
</feature>
<evidence type="ECO:0000256" key="12">
    <source>
        <dbReference type="SAM" id="Coils"/>
    </source>
</evidence>
<dbReference type="InterPro" id="IPR036052">
    <property type="entry name" value="TrpB-like_PALP_sf"/>
</dbReference>
<keyword evidence="8" id="KW-0689">Ribosomal protein</keyword>
<feature type="compositionally biased region" description="Acidic residues" evidence="13">
    <location>
        <begin position="135"/>
        <end position="162"/>
    </location>
</feature>
<feature type="region of interest" description="Disordered" evidence="13">
    <location>
        <begin position="105"/>
        <end position="163"/>
    </location>
</feature>
<dbReference type="Gene3D" id="3.30.70.3370">
    <property type="match status" value="1"/>
</dbReference>
<feature type="domain" description="Tryptophan synthase beta chain-like PALP" evidence="14">
    <location>
        <begin position="511"/>
        <end position="796"/>
    </location>
</feature>
<dbReference type="NCBIfam" id="TIGR01139">
    <property type="entry name" value="cysK"/>
    <property type="match status" value="1"/>
</dbReference>
<comment type="similarity">
    <text evidence="2 11">Belongs to the cysteine synthase/cystathionine beta-synthase family.</text>
</comment>
<dbReference type="InterPro" id="IPR001926">
    <property type="entry name" value="TrpB-like_PALP"/>
</dbReference>
<dbReference type="SUPFAM" id="SSF54189">
    <property type="entry name" value="Ribosomal proteins S24e, L23 and L15e"/>
    <property type="match status" value="1"/>
</dbReference>
<evidence type="ECO:0000259" key="14">
    <source>
        <dbReference type="Pfam" id="PF00291"/>
    </source>
</evidence>
<dbReference type="Gene3D" id="3.40.50.1100">
    <property type="match status" value="2"/>
</dbReference>
<dbReference type="Pfam" id="PF01282">
    <property type="entry name" value="Ribosomal_S24e"/>
    <property type="match status" value="1"/>
</dbReference>
<evidence type="ECO:0000256" key="11">
    <source>
        <dbReference type="RuleBase" id="RU003985"/>
    </source>
</evidence>
<dbReference type="Pfam" id="PF04504">
    <property type="entry name" value="GeBP-like_DBD"/>
    <property type="match status" value="1"/>
</dbReference>
<organism evidence="16 17">
    <name type="scientific">Brassica napus</name>
    <name type="common">Rape</name>
    <dbReference type="NCBI Taxonomy" id="3708"/>
    <lineage>
        <taxon>Eukaryota</taxon>
        <taxon>Viridiplantae</taxon>
        <taxon>Streptophyta</taxon>
        <taxon>Embryophyta</taxon>
        <taxon>Tracheophyta</taxon>
        <taxon>Spermatophyta</taxon>
        <taxon>Magnoliopsida</taxon>
        <taxon>eudicotyledons</taxon>
        <taxon>Gunneridae</taxon>
        <taxon>Pentapetalae</taxon>
        <taxon>rosids</taxon>
        <taxon>malvids</taxon>
        <taxon>Brassicales</taxon>
        <taxon>Brassicaceae</taxon>
        <taxon>Brassiceae</taxon>
        <taxon>Brassica</taxon>
    </lineage>
</organism>
<dbReference type="SUPFAM" id="SSF53686">
    <property type="entry name" value="Tryptophan synthase beta subunit-like PLP-dependent enzymes"/>
    <property type="match status" value="1"/>
</dbReference>
<keyword evidence="9 11" id="KW-0198">Cysteine biosynthesis</keyword>
<evidence type="ECO:0000313" key="16">
    <source>
        <dbReference type="EMBL" id="KAH0881550.1"/>
    </source>
</evidence>
<protein>
    <recommendedName>
        <fullName evidence="11">Cysteine synthase</fullName>
        <ecNumber evidence="11">2.5.1.47</ecNumber>
    </recommendedName>
</protein>
<keyword evidence="7 11" id="KW-0663">Pyridoxal phosphate</keyword>
<feature type="compositionally biased region" description="Basic residues" evidence="13">
    <location>
        <begin position="109"/>
        <end position="124"/>
    </location>
</feature>
<dbReference type="InterPro" id="IPR050214">
    <property type="entry name" value="Cys_Synth/Cystath_Beta-Synth"/>
</dbReference>
<evidence type="ECO:0000259" key="15">
    <source>
        <dbReference type="Pfam" id="PF04504"/>
    </source>
</evidence>
<keyword evidence="5 11" id="KW-0028">Amino-acid biosynthesis</keyword>
<feature type="region of interest" description="Disordered" evidence="13">
    <location>
        <begin position="375"/>
        <end position="413"/>
    </location>
</feature>
<dbReference type="HAMAP" id="MF_00545">
    <property type="entry name" value="Ribosomal_eS24"/>
    <property type="match status" value="1"/>
</dbReference>
<evidence type="ECO:0000256" key="10">
    <source>
        <dbReference type="ARBA" id="ARBA00023274"/>
    </source>
</evidence>
<dbReference type="PANTHER" id="PTHR10314">
    <property type="entry name" value="CYSTATHIONINE BETA-SYNTHASE"/>
    <property type="match status" value="1"/>
</dbReference>
<dbReference type="Pfam" id="PF00291">
    <property type="entry name" value="PALP"/>
    <property type="match status" value="1"/>
</dbReference>
<dbReference type="InterPro" id="IPR005856">
    <property type="entry name" value="Cys_synth"/>
</dbReference>